<keyword evidence="2" id="KW-0732">Signal</keyword>
<sequence>MKHLYYLLLAIILLPCHAANAQLITTSPAIVQRSSNPIVITFHADQGNKGLMGLTSSTPVYAHTGIIRKGSTKWEYAPQWLDNSAKYKLSYVSANTWQLTIPGINEYYGITDAVEVEKLAFVFRNANGSKEGKTADGGDIFVNVVQDNEFELTLTSSAESEYITQARDITFTATTTSSADIDIYLNSMTSTPVASAKSTTALTKTIAINTPGTYNIIARATSGTKTATQTSTITYLGQSTQTDYPGGIPQMGAKANSDGSVTFCLAAPDKSNVLIVGSWNDYDIATSLPMHYQDYNGNRYFWATVSGLAADTDYPYYYLVDGQYKVGDPYANLVLDPWNDRYISPTVFPDMPPYPSDKVNDVPLAVYNSSINDYEWKIKNFKGVDQSALVIYELLIRDFNGSEGQSLGNGTIAGVMEKLDYLKELGVNAIELLPVMEFNGNNSWGYNPNFYFAPDKAYGTPDDYRKLVDAIHERGMAVILDVVFNQSDGLHPWYRMYDIDRNPFYNGTAPHSYSVLNDWNQDNQLVQQQFKDALIYWLTSYNVDGFRFDLVKGLGSNQSYNATYNQSTNTWSGVTEDKTNAYNASRVARMKELHDAMRTVKPDAYFINEDLAGAKEENEMAEDKETNWANINNASCQFAMGWQSGSNLNRFYAPLDDNRIWGSTVSYSESHDEERMAYKCAQWGNTGIKGNVAMTMRRLGSVAAMMLMSPGAHMIWQFQEFGADETTKNGDGSNNTSPKKVVWNYLNDPDRAGLKQSYSELCAIRNGNPQMFKEGVTTVMSCDESNWANGRTIKLSNGTDELYCIVNPNISGSKAIEVPFTKDAAQYHLLSASYGVEPSLSGKSVTLPAGAYAVYGTAGMTDIEDIIDDVTPQINVYGGIGEIIIEGDYRELDIFNISGQRIHGTSGLPATIYIVIVDGTSNKVVVR</sequence>
<evidence type="ECO:0000313" key="4">
    <source>
        <dbReference type="EMBL" id="QCD35300.1"/>
    </source>
</evidence>
<proteinExistence type="inferred from homology"/>
<comment type="similarity">
    <text evidence="1">Belongs to the glycosyl hydrolase 13 family.</text>
</comment>
<dbReference type="Proteomes" id="UP000297031">
    <property type="component" value="Chromosome"/>
</dbReference>
<evidence type="ECO:0000256" key="1">
    <source>
        <dbReference type="ARBA" id="ARBA00008061"/>
    </source>
</evidence>
<feature type="signal peptide" evidence="2">
    <location>
        <begin position="1"/>
        <end position="21"/>
    </location>
</feature>
<evidence type="ECO:0000313" key="5">
    <source>
        <dbReference type="Proteomes" id="UP000297031"/>
    </source>
</evidence>
<dbReference type="SMART" id="SM00642">
    <property type="entry name" value="Aamy"/>
    <property type="match status" value="1"/>
</dbReference>
<accession>A0A4P7VFC8</accession>
<dbReference type="RefSeq" id="WP_136410052.1">
    <property type="nucleotide sequence ID" value="NZ_CP039393.1"/>
</dbReference>
<name>A0A4P7VFC8_9BACT</name>
<dbReference type="Gene3D" id="2.60.40.10">
    <property type="entry name" value="Immunoglobulins"/>
    <property type="match status" value="1"/>
</dbReference>
<dbReference type="AlphaFoldDB" id="A0A4P7VFC8"/>
<dbReference type="PANTHER" id="PTHR43002">
    <property type="entry name" value="GLYCOGEN DEBRANCHING ENZYME"/>
    <property type="match status" value="1"/>
</dbReference>
<dbReference type="GO" id="GO:0005975">
    <property type="term" value="P:carbohydrate metabolic process"/>
    <property type="evidence" value="ECO:0007669"/>
    <property type="project" value="InterPro"/>
</dbReference>
<dbReference type="SUPFAM" id="SSF81296">
    <property type="entry name" value="E set domains"/>
    <property type="match status" value="1"/>
</dbReference>
<dbReference type="SUPFAM" id="SSF51445">
    <property type="entry name" value="(Trans)glycosidases"/>
    <property type="match status" value="1"/>
</dbReference>
<reference evidence="4 5" key="1">
    <citation type="submission" date="2019-02" db="EMBL/GenBank/DDBJ databases">
        <title>Isolation and identification of novel species under the genus Muribaculum.</title>
        <authorList>
            <person name="Miyake S."/>
            <person name="Ding Y."/>
            <person name="Low A."/>
            <person name="Soh M."/>
            <person name="Seedorf H."/>
        </authorList>
    </citation>
    <scope>NUCLEOTIDE SEQUENCE [LARGE SCALE GENOMIC DNA]</scope>
    <source>
        <strain evidence="4 5">TLL-A4</strain>
    </source>
</reference>
<dbReference type="OrthoDB" id="9761875at2"/>
<dbReference type="Gene3D" id="3.20.20.80">
    <property type="entry name" value="Glycosidases"/>
    <property type="match status" value="1"/>
</dbReference>
<feature type="domain" description="Glycosyl hydrolase family 13 catalytic" evidence="3">
    <location>
        <begin position="393"/>
        <end position="765"/>
    </location>
</feature>
<dbReference type="InterPro" id="IPR014756">
    <property type="entry name" value="Ig_E-set"/>
</dbReference>
<gene>
    <name evidence="4" type="ORF">E7746_05045</name>
</gene>
<organism evidence="4 5">
    <name type="scientific">Muribaculum gordoncarteri</name>
    <dbReference type="NCBI Taxonomy" id="2530390"/>
    <lineage>
        <taxon>Bacteria</taxon>
        <taxon>Pseudomonadati</taxon>
        <taxon>Bacteroidota</taxon>
        <taxon>Bacteroidia</taxon>
        <taxon>Bacteroidales</taxon>
        <taxon>Muribaculaceae</taxon>
        <taxon>Muribaculum</taxon>
    </lineage>
</organism>
<dbReference type="InterPro" id="IPR017853">
    <property type="entry name" value="GH"/>
</dbReference>
<evidence type="ECO:0000259" key="3">
    <source>
        <dbReference type="SMART" id="SM00642"/>
    </source>
</evidence>
<dbReference type="InterPro" id="IPR013783">
    <property type="entry name" value="Ig-like_fold"/>
</dbReference>
<keyword evidence="5" id="KW-1185">Reference proteome</keyword>
<feature type="chain" id="PRO_5020271109" description="Glycosyl hydrolase family 13 catalytic domain-containing protein" evidence="2">
    <location>
        <begin position="22"/>
        <end position="927"/>
    </location>
</feature>
<protein>
    <recommendedName>
        <fullName evidence="3">Glycosyl hydrolase family 13 catalytic domain-containing protein</fullName>
    </recommendedName>
</protein>
<evidence type="ECO:0000256" key="2">
    <source>
        <dbReference type="SAM" id="SignalP"/>
    </source>
</evidence>
<dbReference type="InterPro" id="IPR006047">
    <property type="entry name" value="GH13_cat_dom"/>
</dbReference>
<dbReference type="Pfam" id="PF00128">
    <property type="entry name" value="Alpha-amylase"/>
    <property type="match status" value="2"/>
</dbReference>
<dbReference type="EMBL" id="CP039393">
    <property type="protein sequence ID" value="QCD35300.1"/>
    <property type="molecule type" value="Genomic_DNA"/>
</dbReference>
<dbReference type="KEGG" id="mgod:E7746_05045"/>